<evidence type="ECO:0000256" key="3">
    <source>
        <dbReference type="ARBA" id="ARBA00010532"/>
    </source>
</evidence>
<keyword evidence="8" id="KW-1015">Disulfide bond</keyword>
<evidence type="ECO:0000256" key="9">
    <source>
        <dbReference type="ARBA" id="ARBA00023170"/>
    </source>
</evidence>
<evidence type="ECO:0000256" key="6">
    <source>
        <dbReference type="ARBA" id="ARBA00022989"/>
    </source>
</evidence>
<comment type="similarity">
    <text evidence="3">Belongs to the CD36 family.</text>
</comment>
<reference evidence="14 15" key="1">
    <citation type="submission" date="2014-07" db="EMBL/GenBank/DDBJ databases">
        <title>Genomic and transcriptomic analysis on Apis cerana provide comprehensive insights into honey bee biology.</title>
        <authorList>
            <person name="Diao Q."/>
            <person name="Sun L."/>
            <person name="Zheng H."/>
            <person name="Zheng H."/>
            <person name="Xu S."/>
            <person name="Wang S."/>
            <person name="Zeng Z."/>
            <person name="Hu F."/>
            <person name="Su S."/>
            <person name="Wu J."/>
        </authorList>
    </citation>
    <scope>NUCLEOTIDE SEQUENCE [LARGE SCALE GENOMIC DNA]</scope>
    <source>
        <tissue evidence="14">Pupae without intestine</tissue>
    </source>
</reference>
<evidence type="ECO:0000256" key="12">
    <source>
        <dbReference type="ARBA" id="ARBA00042244"/>
    </source>
</evidence>
<evidence type="ECO:0000256" key="11">
    <source>
        <dbReference type="ARBA" id="ARBA00040821"/>
    </source>
</evidence>
<dbReference type="InterPro" id="IPR002159">
    <property type="entry name" value="CD36_fam"/>
</dbReference>
<evidence type="ECO:0000256" key="2">
    <source>
        <dbReference type="ARBA" id="ARBA00004651"/>
    </source>
</evidence>
<evidence type="ECO:0000256" key="13">
    <source>
        <dbReference type="SAM" id="Phobius"/>
    </source>
</evidence>
<comment type="subcellular location">
    <subcellularLocation>
        <location evidence="2">Cell membrane</location>
        <topology evidence="2">Multi-pass membrane protein</topology>
    </subcellularLocation>
    <subcellularLocation>
        <location evidence="1">Membrane</location>
        <location evidence="1">Caveola</location>
        <topology evidence="1">Multi-pass membrane protein</topology>
    </subcellularLocation>
</comment>
<keyword evidence="7 13" id="KW-0472">Membrane</keyword>
<keyword evidence="15" id="KW-1185">Reference proteome</keyword>
<dbReference type="PRINTS" id="PR01609">
    <property type="entry name" value="CD36FAMILY"/>
</dbReference>
<evidence type="ECO:0000256" key="10">
    <source>
        <dbReference type="ARBA" id="ARBA00023180"/>
    </source>
</evidence>
<dbReference type="Pfam" id="PF01130">
    <property type="entry name" value="CD36"/>
    <property type="match status" value="1"/>
</dbReference>
<name>A0A2A3E2D1_APICC</name>
<keyword evidence="5 13" id="KW-0812">Transmembrane</keyword>
<dbReference type="GO" id="GO:0005901">
    <property type="term" value="C:caveola"/>
    <property type="evidence" value="ECO:0007669"/>
    <property type="project" value="UniProtKB-SubCell"/>
</dbReference>
<evidence type="ECO:0000256" key="8">
    <source>
        <dbReference type="ARBA" id="ARBA00023157"/>
    </source>
</evidence>
<sequence>MRVHRGICAKLQGGFLKRWWAAVAVGALMIIAAAILAAVFPKLVDVLMNREIALRDGGRTFNWWRKPPVTPRLNVYIYNVTNADEFLNDGEKPALVELGPYVYLQQWEKVELKFNDNDTLTYKMKKVYNFAPNAYDMQKDIECPIQSTYCDI</sequence>
<proteinExistence type="inferred from homology"/>
<dbReference type="EMBL" id="KZ288427">
    <property type="protein sequence ID" value="PBC25903.1"/>
    <property type="molecule type" value="Genomic_DNA"/>
</dbReference>
<evidence type="ECO:0000256" key="4">
    <source>
        <dbReference type="ARBA" id="ARBA00022475"/>
    </source>
</evidence>
<keyword evidence="6 13" id="KW-1133">Transmembrane helix</keyword>
<dbReference type="GO" id="GO:0005044">
    <property type="term" value="F:scavenger receptor activity"/>
    <property type="evidence" value="ECO:0007669"/>
    <property type="project" value="TreeGrafter"/>
</dbReference>
<keyword evidence="9 14" id="KW-0675">Receptor</keyword>
<evidence type="ECO:0000313" key="15">
    <source>
        <dbReference type="Proteomes" id="UP000242457"/>
    </source>
</evidence>
<dbReference type="PANTHER" id="PTHR11923:SF110">
    <property type="entry name" value="SCAVENGER RECEPTOR CLASS B MEMBER 1"/>
    <property type="match status" value="1"/>
</dbReference>
<dbReference type="OrthoDB" id="18585at2759"/>
<dbReference type="AlphaFoldDB" id="A0A2A3E2D1"/>
<evidence type="ECO:0000313" key="14">
    <source>
        <dbReference type="EMBL" id="PBC25903.1"/>
    </source>
</evidence>
<dbReference type="PANTHER" id="PTHR11923">
    <property type="entry name" value="SCAVENGER RECEPTOR CLASS B TYPE-1 SR-B1"/>
    <property type="match status" value="1"/>
</dbReference>
<evidence type="ECO:0000256" key="5">
    <source>
        <dbReference type="ARBA" id="ARBA00022692"/>
    </source>
</evidence>
<feature type="transmembrane region" description="Helical" evidence="13">
    <location>
        <begin position="19"/>
        <end position="40"/>
    </location>
</feature>
<dbReference type="Proteomes" id="UP000242457">
    <property type="component" value="Unassembled WGS sequence"/>
</dbReference>
<gene>
    <name evidence="14" type="ORF">APICC_07237</name>
</gene>
<organism evidence="14 15">
    <name type="scientific">Apis cerana cerana</name>
    <name type="common">Oriental honeybee</name>
    <dbReference type="NCBI Taxonomy" id="94128"/>
    <lineage>
        <taxon>Eukaryota</taxon>
        <taxon>Metazoa</taxon>
        <taxon>Ecdysozoa</taxon>
        <taxon>Arthropoda</taxon>
        <taxon>Hexapoda</taxon>
        <taxon>Insecta</taxon>
        <taxon>Pterygota</taxon>
        <taxon>Neoptera</taxon>
        <taxon>Endopterygota</taxon>
        <taxon>Hymenoptera</taxon>
        <taxon>Apocrita</taxon>
        <taxon>Aculeata</taxon>
        <taxon>Apoidea</taxon>
        <taxon>Anthophila</taxon>
        <taxon>Apidae</taxon>
        <taxon>Apis</taxon>
    </lineage>
</organism>
<protein>
    <recommendedName>
        <fullName evidence="11">Scavenger receptor class B member 1</fullName>
    </recommendedName>
    <alternativeName>
        <fullName evidence="12">SR-BI</fullName>
    </alternativeName>
</protein>
<accession>A0A2A3E2D1</accession>
<evidence type="ECO:0000256" key="7">
    <source>
        <dbReference type="ARBA" id="ARBA00023136"/>
    </source>
</evidence>
<evidence type="ECO:0000256" key="1">
    <source>
        <dbReference type="ARBA" id="ARBA00004189"/>
    </source>
</evidence>
<keyword evidence="10" id="KW-0325">Glycoprotein</keyword>
<keyword evidence="4" id="KW-1003">Cell membrane</keyword>
<dbReference type="STRING" id="94128.A0A2A3E2D1"/>
<dbReference type="GO" id="GO:0005737">
    <property type="term" value="C:cytoplasm"/>
    <property type="evidence" value="ECO:0007669"/>
    <property type="project" value="TreeGrafter"/>
</dbReference>